<evidence type="ECO:0000256" key="2">
    <source>
        <dbReference type="ARBA" id="ARBA00022692"/>
    </source>
</evidence>
<comment type="subcellular location">
    <subcellularLocation>
        <location evidence="1">Membrane</location>
        <topology evidence="1">Multi-pass membrane protein</topology>
    </subcellularLocation>
</comment>
<accession>A0A8H5LSX7</accession>
<reference evidence="6 7" key="1">
    <citation type="journal article" date="2020" name="ISME J.">
        <title>Uncovering the hidden diversity of litter-decomposition mechanisms in mushroom-forming fungi.</title>
        <authorList>
            <person name="Floudas D."/>
            <person name="Bentzer J."/>
            <person name="Ahren D."/>
            <person name="Johansson T."/>
            <person name="Persson P."/>
            <person name="Tunlid A."/>
        </authorList>
    </citation>
    <scope>NUCLEOTIDE SEQUENCE [LARGE SCALE GENOMIC DNA]</scope>
    <source>
        <strain evidence="6 7">CBS 291.85</strain>
    </source>
</reference>
<keyword evidence="4 5" id="KW-0472">Membrane</keyword>
<evidence type="ECO:0000313" key="6">
    <source>
        <dbReference type="EMBL" id="KAF5368825.1"/>
    </source>
</evidence>
<dbReference type="GO" id="GO:0016020">
    <property type="term" value="C:membrane"/>
    <property type="evidence" value="ECO:0007669"/>
    <property type="project" value="UniProtKB-SubCell"/>
</dbReference>
<dbReference type="AlphaFoldDB" id="A0A8H5LSX7"/>
<protein>
    <submittedName>
        <fullName evidence="6">Uncharacterized protein</fullName>
    </submittedName>
</protein>
<keyword evidence="3 5" id="KW-1133">Transmembrane helix</keyword>
<dbReference type="OrthoDB" id="410651at2759"/>
<keyword evidence="2 5" id="KW-0812">Transmembrane</keyword>
<evidence type="ECO:0000313" key="7">
    <source>
        <dbReference type="Proteomes" id="UP000559256"/>
    </source>
</evidence>
<dbReference type="InterPro" id="IPR001129">
    <property type="entry name" value="Membr-assoc_MAPEG"/>
</dbReference>
<dbReference type="GO" id="GO:0004602">
    <property type="term" value="F:glutathione peroxidase activity"/>
    <property type="evidence" value="ECO:0007669"/>
    <property type="project" value="TreeGrafter"/>
</dbReference>
<dbReference type="GO" id="GO:0005635">
    <property type="term" value="C:nuclear envelope"/>
    <property type="evidence" value="ECO:0007669"/>
    <property type="project" value="TreeGrafter"/>
</dbReference>
<dbReference type="EMBL" id="JAACJM010000014">
    <property type="protein sequence ID" value="KAF5368825.1"/>
    <property type="molecule type" value="Genomic_DNA"/>
</dbReference>
<evidence type="ECO:0000256" key="3">
    <source>
        <dbReference type="ARBA" id="ARBA00022989"/>
    </source>
</evidence>
<evidence type="ECO:0000256" key="1">
    <source>
        <dbReference type="ARBA" id="ARBA00004141"/>
    </source>
</evidence>
<evidence type="ECO:0000256" key="5">
    <source>
        <dbReference type="SAM" id="Phobius"/>
    </source>
</evidence>
<dbReference type="GO" id="GO:0005783">
    <property type="term" value="C:endoplasmic reticulum"/>
    <property type="evidence" value="ECO:0007669"/>
    <property type="project" value="TreeGrafter"/>
</dbReference>
<dbReference type="PANTHER" id="PTHR10250">
    <property type="entry name" value="MICROSOMAL GLUTATHIONE S-TRANSFERASE"/>
    <property type="match status" value="1"/>
</dbReference>
<dbReference type="Proteomes" id="UP000559256">
    <property type="component" value="Unassembled WGS sequence"/>
</dbReference>
<dbReference type="InterPro" id="IPR050997">
    <property type="entry name" value="MAPEG"/>
</dbReference>
<dbReference type="PANTHER" id="PTHR10250:SF26">
    <property type="entry name" value="GLUTATHIONE S-TRANSFERASE 3, MITOCHONDRIAL"/>
    <property type="match status" value="1"/>
</dbReference>
<keyword evidence="7" id="KW-1185">Reference proteome</keyword>
<comment type="caution">
    <text evidence="6">The sequence shown here is derived from an EMBL/GenBank/DDBJ whole genome shotgun (WGS) entry which is preliminary data.</text>
</comment>
<proteinExistence type="predicted"/>
<dbReference type="InterPro" id="IPR023352">
    <property type="entry name" value="MAPEG-like_dom_sf"/>
</dbReference>
<sequence length="135" mass="14825">MSSSVTVTLPKEFAFVGAALLSTAWLLFWQTNVVSSARKKADVPYPQLYAEKSETSSSSPSGFDKLRFNCAQRAHQNTLEALPGIYLATLTTGFLGYPVFAASACGFWVFTRVLYTRGYATGDPKRVRCSVFPYA</sequence>
<dbReference type="Pfam" id="PF01124">
    <property type="entry name" value="MAPEG"/>
    <property type="match status" value="1"/>
</dbReference>
<dbReference type="Gene3D" id="1.20.120.550">
    <property type="entry name" value="Membrane associated eicosanoid/glutathione metabolism-like domain"/>
    <property type="match status" value="1"/>
</dbReference>
<name>A0A8H5LSX7_9AGAR</name>
<dbReference type="SUPFAM" id="SSF161084">
    <property type="entry name" value="MAPEG domain-like"/>
    <property type="match status" value="1"/>
</dbReference>
<organism evidence="6 7">
    <name type="scientific">Tetrapyrgos nigripes</name>
    <dbReference type="NCBI Taxonomy" id="182062"/>
    <lineage>
        <taxon>Eukaryota</taxon>
        <taxon>Fungi</taxon>
        <taxon>Dikarya</taxon>
        <taxon>Basidiomycota</taxon>
        <taxon>Agaricomycotina</taxon>
        <taxon>Agaricomycetes</taxon>
        <taxon>Agaricomycetidae</taxon>
        <taxon>Agaricales</taxon>
        <taxon>Marasmiineae</taxon>
        <taxon>Marasmiaceae</taxon>
        <taxon>Tetrapyrgos</taxon>
    </lineage>
</organism>
<evidence type="ECO:0000256" key="4">
    <source>
        <dbReference type="ARBA" id="ARBA00023136"/>
    </source>
</evidence>
<dbReference type="GO" id="GO:0004364">
    <property type="term" value="F:glutathione transferase activity"/>
    <property type="evidence" value="ECO:0007669"/>
    <property type="project" value="TreeGrafter"/>
</dbReference>
<gene>
    <name evidence="6" type="ORF">D9758_003035</name>
</gene>
<feature type="transmembrane region" description="Helical" evidence="5">
    <location>
        <begin position="85"/>
        <end position="110"/>
    </location>
</feature>